<protein>
    <submittedName>
        <fullName evidence="1">Uncharacterized protein</fullName>
    </submittedName>
</protein>
<dbReference type="Proteomes" id="UP000183982">
    <property type="component" value="Unassembled WGS sequence"/>
</dbReference>
<evidence type="ECO:0000313" key="1">
    <source>
        <dbReference type="EMBL" id="SHI86866.1"/>
    </source>
</evidence>
<organism evidence="1 2">
    <name type="scientific">Shimia gijangensis</name>
    <dbReference type="NCBI Taxonomy" id="1470563"/>
    <lineage>
        <taxon>Bacteria</taxon>
        <taxon>Pseudomonadati</taxon>
        <taxon>Pseudomonadota</taxon>
        <taxon>Alphaproteobacteria</taxon>
        <taxon>Rhodobacterales</taxon>
        <taxon>Roseobacteraceae</taxon>
    </lineage>
</organism>
<accession>A0A1M6EN48</accession>
<keyword evidence="2" id="KW-1185">Reference proteome</keyword>
<reference evidence="2" key="1">
    <citation type="submission" date="2016-11" db="EMBL/GenBank/DDBJ databases">
        <authorList>
            <person name="Varghese N."/>
            <person name="Submissions S."/>
        </authorList>
    </citation>
    <scope>NUCLEOTIDE SEQUENCE [LARGE SCALE GENOMIC DNA]</scope>
    <source>
        <strain evidence="2">DSM 100564</strain>
    </source>
</reference>
<proteinExistence type="predicted"/>
<name>A0A1M6EN48_9RHOB</name>
<dbReference type="AlphaFoldDB" id="A0A1M6EN48"/>
<evidence type="ECO:0000313" key="2">
    <source>
        <dbReference type="Proteomes" id="UP000183982"/>
    </source>
</evidence>
<dbReference type="EMBL" id="FQZQ01000003">
    <property type="protein sequence ID" value="SHI86866.1"/>
    <property type="molecule type" value="Genomic_DNA"/>
</dbReference>
<dbReference type="STRING" id="1470563.SAMN05444000_103250"/>
<sequence>MPVSFRILKSRGLVFVKYEGEARFDDTAQAFAEYAQHPDCRPGQKQLVDLSGITSMEKNFTKLMQLQAQKADVFAGNNAETLIVYYAPNPEGLGIAQMILKSWEPFDSVVPIVLDDEAESLAILGLKEASLSELLTSA</sequence>
<gene>
    <name evidence="1" type="ORF">SAMN05444000_103250</name>
</gene>
<dbReference type="OrthoDB" id="7877306at2"/>
<dbReference type="RefSeq" id="WP_073249731.1">
    <property type="nucleotide sequence ID" value="NZ_FQZQ01000003.1"/>
</dbReference>